<accession>A0AAW4DPV3</accession>
<proteinExistence type="predicted"/>
<reference evidence="1" key="1">
    <citation type="submission" date="2020-07" db="EMBL/GenBank/DDBJ databases">
        <title>Comparative genomics analyses of Lactobacillus crispatus isolated from different ecological niches.</title>
        <authorList>
            <person name="Mancino W."/>
            <person name="Mancabelli L."/>
            <person name="Lugli G.A."/>
            <person name="Milani C."/>
            <person name="Viappiani A."/>
            <person name="Anzalone R."/>
            <person name="Longhi G."/>
            <person name="Ventura M."/>
            <person name="Turroni F."/>
        </authorList>
    </citation>
    <scope>NUCLEOTIDE SEQUENCE</scope>
    <source>
        <strain evidence="1">LB65</strain>
    </source>
</reference>
<gene>
    <name evidence="1" type="ORF">HYQ56_1065</name>
</gene>
<evidence type="ECO:0000313" key="2">
    <source>
        <dbReference type="Proteomes" id="UP001194414"/>
    </source>
</evidence>
<comment type="caution">
    <text evidence="1">The sequence shown here is derived from an EMBL/GenBank/DDBJ whole genome shotgun (WGS) entry which is preliminary data.</text>
</comment>
<organism evidence="1 2">
    <name type="scientific">Lactobacillus crispatus</name>
    <dbReference type="NCBI Taxonomy" id="47770"/>
    <lineage>
        <taxon>Bacteria</taxon>
        <taxon>Bacillati</taxon>
        <taxon>Bacillota</taxon>
        <taxon>Bacilli</taxon>
        <taxon>Lactobacillales</taxon>
        <taxon>Lactobacillaceae</taxon>
        <taxon>Lactobacillus</taxon>
    </lineage>
</organism>
<name>A0AAW4DPV3_9LACO</name>
<dbReference type="EMBL" id="JACCPP010000019">
    <property type="protein sequence ID" value="MBI1708085.1"/>
    <property type="molecule type" value="Genomic_DNA"/>
</dbReference>
<evidence type="ECO:0000313" key="1">
    <source>
        <dbReference type="EMBL" id="MBI1708085.1"/>
    </source>
</evidence>
<sequence length="37" mass="4291">MLESQSLATVELRRRHQNDGLFCDPKLWCAANFVLNN</sequence>
<dbReference type="Proteomes" id="UP001194414">
    <property type="component" value="Unassembled WGS sequence"/>
</dbReference>
<dbReference type="AlphaFoldDB" id="A0AAW4DPV3"/>
<protein>
    <submittedName>
        <fullName evidence="1">Uncharacterized protein</fullName>
    </submittedName>
</protein>